<organism evidence="1 2">
    <name type="scientific">Methylomarinum roseum</name>
    <dbReference type="NCBI Taxonomy" id="3067653"/>
    <lineage>
        <taxon>Bacteria</taxon>
        <taxon>Pseudomonadati</taxon>
        <taxon>Pseudomonadota</taxon>
        <taxon>Gammaproteobacteria</taxon>
        <taxon>Methylococcales</taxon>
        <taxon>Methylococcaceae</taxon>
        <taxon>Methylomarinum</taxon>
    </lineage>
</organism>
<dbReference type="InterPro" id="IPR039261">
    <property type="entry name" value="FNR_nucleotide-bd"/>
</dbReference>
<dbReference type="Gene3D" id="3.40.50.80">
    <property type="entry name" value="Nucleotide-binding domain of ferredoxin-NADP reductase (FNR) module"/>
    <property type="match status" value="1"/>
</dbReference>
<dbReference type="SUPFAM" id="SSF51971">
    <property type="entry name" value="Nucleotide-binding domain"/>
    <property type="match status" value="1"/>
</dbReference>
<protein>
    <submittedName>
        <fullName evidence="1">FAD-dependent oxidoreductase</fullName>
    </submittedName>
</protein>
<dbReference type="GO" id="GO:0051536">
    <property type="term" value="F:iron-sulfur cluster binding"/>
    <property type="evidence" value="ECO:0007669"/>
    <property type="project" value="InterPro"/>
</dbReference>
<dbReference type="AlphaFoldDB" id="A0AAU7P0S1"/>
<dbReference type="SUPFAM" id="SSF52343">
    <property type="entry name" value="Ferredoxin reductase-like, C-terminal NADP-linked domain"/>
    <property type="match status" value="1"/>
</dbReference>
<dbReference type="RefSeq" id="WP_305908635.1">
    <property type="nucleotide sequence ID" value="NZ_CP157743.1"/>
</dbReference>
<dbReference type="Proteomes" id="UP001225378">
    <property type="component" value="Chromosome"/>
</dbReference>
<reference evidence="1 2" key="1">
    <citation type="journal article" date="2024" name="Microbiology">
        <title>Methylomarinum rosea sp. nov., a novel halophilic methanotrophic bacterium from the hypersaline Lake Elton.</title>
        <authorList>
            <person name="Suleimanov R.Z."/>
            <person name="Oshkin I.Y."/>
            <person name="Danilova O.V."/>
            <person name="Suzina N.E."/>
            <person name="Dedysh S.N."/>
        </authorList>
    </citation>
    <scope>NUCLEOTIDE SEQUENCE [LARGE SCALE GENOMIC DNA]</scope>
    <source>
        <strain evidence="1 2">Ch1-1</strain>
    </source>
</reference>
<dbReference type="SUPFAM" id="SSF63380">
    <property type="entry name" value="Riboflavin synthase domain-like"/>
    <property type="match status" value="1"/>
</dbReference>
<dbReference type="InterPro" id="IPR050353">
    <property type="entry name" value="PyrK_electron_transfer"/>
</dbReference>
<proteinExistence type="predicted"/>
<keyword evidence="2" id="KW-1185">Reference proteome</keyword>
<evidence type="ECO:0000313" key="1">
    <source>
        <dbReference type="EMBL" id="XBS22386.1"/>
    </source>
</evidence>
<dbReference type="CDD" id="cd06192">
    <property type="entry name" value="DHOD_e_trans_like"/>
    <property type="match status" value="1"/>
</dbReference>
<dbReference type="InterPro" id="IPR009051">
    <property type="entry name" value="Helical_ferredxn"/>
</dbReference>
<dbReference type="PANTHER" id="PTHR43513">
    <property type="entry name" value="DIHYDROOROTATE DEHYDROGENASE B (NAD(+)), ELECTRON TRANSFER SUBUNIT"/>
    <property type="match status" value="1"/>
</dbReference>
<dbReference type="Gene3D" id="2.40.30.10">
    <property type="entry name" value="Translation factors"/>
    <property type="match status" value="1"/>
</dbReference>
<dbReference type="InterPro" id="IPR017938">
    <property type="entry name" value="Riboflavin_synthase-like_b-brl"/>
</dbReference>
<gene>
    <name evidence="1" type="ORF">Q9L42_009720</name>
</gene>
<accession>A0AAU7P0S1</accession>
<evidence type="ECO:0000313" key="2">
    <source>
        <dbReference type="Proteomes" id="UP001225378"/>
    </source>
</evidence>
<dbReference type="KEGG" id="mech:Q9L42_009720"/>
<sequence>MQQSDNTTMTLTLGIPGYRYGDLYDPSRLSELLTLFDRSVQRHDPELFAEYQHYRDQQGAGMSPVQISELLVNMAPLVGKFIAHLFNVDNLRNEQIERTRQQFETIFVYRSEIVTRLSKHFKGESIEEWDIDSVIRRFEALLKASHKSADWRIDPEMTISQLAAKLLRLTDRNDIEELKTQIKTSPEAAKLLIDVCACQDPDEFVAGLLDIIRRWSFAALHNDDLKTLVDDWVSFKTPAKTDFAHLVEHDDIPQQGYSVWAAEASQHRRRDGFALTDKRFGERRVLYEVDHCIYCHDRDTDSCSKGMRNKKDGSFKTNPLGVTVSGCPLEEKISEMHLVKRQGDNIGALALIIIDNPMCPGTGHRICNDCMKGCIYQKTEPVNIPQIETNVLTDVLFMPWGFEIYSLLTRWNPLNCKRPYALPYNGKNVLVAGMGPAGYTLSHYLLNEGFGVVGIDGLKIEPLPKYLTGDSQTLPQPIHDFHSLYDDLDKRVMLGFGGVAEYGITVRWDKNFLKVIYLNLLRRSAFRCYGGVRFGGTLTVNEAWDIGFDHIAIASGAGKPTIIGLKNNLIRGIRKASDFLMALQLTGAAKESSLSNLQVRLPAGVIGGGLTAIDTATELLAYYPVQVGKILHRYEKLVAMYGEETVRARYDDEERQILDEFLAHGRLIQLERNRAETAGETPDFLPLLNQWGGVTLFYRKGIKESPAYRQNHEEIHEALTEGIRLAEGMSPLEAVPDQYGHLQAVRFEKLENVEGRWQHSDELQVPLRSLFIAAGTSPNTIYESEHPDTFEMDGKFYQRHEPLGRDQQPQLTSVADTTWPKIGKPAPFTSYHRNGRYISFYGDNHPVYAGNVVKAMASAKDGYPYIVNLFADELAKQDPADHDLREKQLQRFQNQLDDALCAHIVAINRLTPTIIEVIVRAPMAAKKFAPGQFYRVQNFETLAPVEEGTALASEGVALTGAWVDKDNGLISLIALEMGSSTRLCATWKAGDPIVVMGVTGTPTDIPAGKTVLLIGGGLGNAVLFSIGKALRAAGNQVIYFAGYRNREDLFKVEEIEAASDLIVWAVDKLPGNTPIPAIRPQDKSFVGNIIEALQAYASGELGATPIHLDDVDHIIVIGSDRMMAAVKKARYDELKPYFKKHHEAIGSINSPMQCMMKGVCAQCLCKHIDPETGEPYFVYSCYNQDQELDRVDFDNLQARLRQNSVQEKLSSLWLDYLLTRV</sequence>
<dbReference type="Gene3D" id="1.10.1060.10">
    <property type="entry name" value="Alpha-helical ferredoxin"/>
    <property type="match status" value="1"/>
</dbReference>
<name>A0AAU7P0S1_9GAMM</name>
<dbReference type="EMBL" id="CP157743">
    <property type="protein sequence ID" value="XBS22386.1"/>
    <property type="molecule type" value="Genomic_DNA"/>
</dbReference>
<dbReference type="PANTHER" id="PTHR43513:SF3">
    <property type="entry name" value="DIHYDROOROTATE DEHYDROGENASE B (NAD(+)), ELECTRON TRANSFER SUBUNIT-RELATED"/>
    <property type="match status" value="1"/>
</dbReference>
<dbReference type="Gene3D" id="3.50.50.60">
    <property type="entry name" value="FAD/NAD(P)-binding domain"/>
    <property type="match status" value="1"/>
</dbReference>
<dbReference type="InterPro" id="IPR036188">
    <property type="entry name" value="FAD/NAD-bd_sf"/>
</dbReference>